<keyword evidence="3" id="KW-0694">RNA-binding</keyword>
<dbReference type="NCBIfam" id="TIGR00447">
    <property type="entry name" value="pth"/>
    <property type="match status" value="1"/>
</dbReference>
<evidence type="ECO:0000313" key="4">
    <source>
        <dbReference type="EMBL" id="OHB02963.1"/>
    </source>
</evidence>
<accession>A0A1G2U0G3</accession>
<dbReference type="Proteomes" id="UP000176800">
    <property type="component" value="Unassembled WGS sequence"/>
</dbReference>
<keyword evidence="2" id="KW-0378">Hydrolase</keyword>
<dbReference type="GO" id="GO:0000049">
    <property type="term" value="F:tRNA binding"/>
    <property type="evidence" value="ECO:0007669"/>
    <property type="project" value="UniProtKB-KW"/>
</dbReference>
<proteinExistence type="predicted"/>
<dbReference type="PANTHER" id="PTHR17224">
    <property type="entry name" value="PEPTIDYL-TRNA HYDROLASE"/>
    <property type="match status" value="1"/>
</dbReference>
<dbReference type="PANTHER" id="PTHR17224:SF1">
    <property type="entry name" value="PEPTIDYL-TRNA HYDROLASE"/>
    <property type="match status" value="1"/>
</dbReference>
<keyword evidence="1" id="KW-0820">tRNA-binding</keyword>
<evidence type="ECO:0000256" key="2">
    <source>
        <dbReference type="ARBA" id="ARBA00022801"/>
    </source>
</evidence>
<organism evidence="4 5">
    <name type="scientific">Candidatus Zambryskibacteria bacterium RIFCSPLOWO2_01_FULL_45_21</name>
    <dbReference type="NCBI Taxonomy" id="1802761"/>
    <lineage>
        <taxon>Bacteria</taxon>
        <taxon>Candidatus Zambryskiibacteriota</taxon>
    </lineage>
</organism>
<evidence type="ECO:0000313" key="5">
    <source>
        <dbReference type="Proteomes" id="UP000176800"/>
    </source>
</evidence>
<sequence length="209" mass="22685">MFTIAGLGNPGEKYENSRHNTGRIVVSYFAKQQGFPEFVPNGKYAGLISEHKVGPTSAKASAGKEKKVLLIFPETFMNKSGASVSKAIKSKKAAEELIVVHDDLDIALGSFKITFDRGSGGHRGVESIIRALKTTGFIRIRVGISPVTPKGKVRKPKGESAVDKFIISDFKPAEIAVLKKVSKKITEALEVIILEGKERAMNEFNQIGN</sequence>
<dbReference type="CDD" id="cd00462">
    <property type="entry name" value="PTH"/>
    <property type="match status" value="1"/>
</dbReference>
<dbReference type="AlphaFoldDB" id="A0A1G2U0G3"/>
<dbReference type="EMBL" id="MHWE01000024">
    <property type="protein sequence ID" value="OHB02963.1"/>
    <property type="molecule type" value="Genomic_DNA"/>
</dbReference>
<comment type="caution">
    <text evidence="4">The sequence shown here is derived from an EMBL/GenBank/DDBJ whole genome shotgun (WGS) entry which is preliminary data.</text>
</comment>
<evidence type="ECO:0008006" key="6">
    <source>
        <dbReference type="Google" id="ProtNLM"/>
    </source>
</evidence>
<reference evidence="4 5" key="1">
    <citation type="journal article" date="2016" name="Nat. Commun.">
        <title>Thousands of microbial genomes shed light on interconnected biogeochemical processes in an aquifer system.</title>
        <authorList>
            <person name="Anantharaman K."/>
            <person name="Brown C.T."/>
            <person name="Hug L.A."/>
            <person name="Sharon I."/>
            <person name="Castelle C.J."/>
            <person name="Probst A.J."/>
            <person name="Thomas B.C."/>
            <person name="Singh A."/>
            <person name="Wilkins M.J."/>
            <person name="Karaoz U."/>
            <person name="Brodie E.L."/>
            <person name="Williams K.H."/>
            <person name="Hubbard S.S."/>
            <person name="Banfield J.F."/>
        </authorList>
    </citation>
    <scope>NUCLEOTIDE SEQUENCE [LARGE SCALE GENOMIC DNA]</scope>
</reference>
<evidence type="ECO:0000256" key="3">
    <source>
        <dbReference type="ARBA" id="ARBA00022884"/>
    </source>
</evidence>
<evidence type="ECO:0000256" key="1">
    <source>
        <dbReference type="ARBA" id="ARBA00022555"/>
    </source>
</evidence>
<dbReference type="InterPro" id="IPR036416">
    <property type="entry name" value="Pept_tRNA_hydro_sf"/>
</dbReference>
<gene>
    <name evidence="4" type="ORF">A3B14_00785</name>
</gene>
<dbReference type="SUPFAM" id="SSF53178">
    <property type="entry name" value="Peptidyl-tRNA hydrolase-like"/>
    <property type="match status" value="1"/>
</dbReference>
<dbReference type="Pfam" id="PF01195">
    <property type="entry name" value="Pept_tRNA_hydro"/>
    <property type="match status" value="1"/>
</dbReference>
<dbReference type="InterPro" id="IPR001328">
    <property type="entry name" value="Pept_tRNA_hydro"/>
</dbReference>
<name>A0A1G2U0G3_9BACT</name>
<dbReference type="Gene3D" id="3.40.50.1470">
    <property type="entry name" value="Peptidyl-tRNA hydrolase"/>
    <property type="match status" value="1"/>
</dbReference>
<protein>
    <recommendedName>
        <fullName evidence="6">Peptidyl-tRNA hydrolase</fullName>
    </recommendedName>
</protein>
<dbReference type="GO" id="GO:0004045">
    <property type="term" value="F:peptidyl-tRNA hydrolase activity"/>
    <property type="evidence" value="ECO:0007669"/>
    <property type="project" value="InterPro"/>
</dbReference>